<evidence type="ECO:0000259" key="3">
    <source>
        <dbReference type="PROSITE" id="PS51186"/>
    </source>
</evidence>
<sequence length="151" mass="17535">MLVVRNVEQRDEAAVIAMMQDFYNSPACLHTVPEENFRNTLREAVSGNPCVRVLLLEEEGPDGAQLLGYAHFTLSWNNEAGGQQIWFDELYLKEAARGKGCGTKVFAWIEEHYPEVRRIRLEVTRENTRAISLYERLGYEELPYYQMCKDR</sequence>
<proteinExistence type="predicted"/>
<protein>
    <submittedName>
        <fullName evidence="4">GNAT family N-acetyltransferase</fullName>
    </submittedName>
</protein>
<evidence type="ECO:0000256" key="2">
    <source>
        <dbReference type="ARBA" id="ARBA00023315"/>
    </source>
</evidence>
<name>A0A938XAL4_9CLOT</name>
<dbReference type="EMBL" id="JACJKS010000007">
    <property type="protein sequence ID" value="MBM6948284.1"/>
    <property type="molecule type" value="Genomic_DNA"/>
</dbReference>
<keyword evidence="1" id="KW-0808">Transferase</keyword>
<dbReference type="GO" id="GO:0008080">
    <property type="term" value="F:N-acetyltransferase activity"/>
    <property type="evidence" value="ECO:0007669"/>
    <property type="project" value="TreeGrafter"/>
</dbReference>
<evidence type="ECO:0000313" key="4">
    <source>
        <dbReference type="EMBL" id="MBM6948284.1"/>
    </source>
</evidence>
<evidence type="ECO:0000256" key="1">
    <source>
        <dbReference type="ARBA" id="ARBA00022679"/>
    </source>
</evidence>
<dbReference type="CDD" id="cd04301">
    <property type="entry name" value="NAT_SF"/>
    <property type="match status" value="1"/>
</dbReference>
<dbReference type="PANTHER" id="PTHR10545:SF29">
    <property type="entry name" value="GH14572P-RELATED"/>
    <property type="match status" value="1"/>
</dbReference>
<dbReference type="InterPro" id="IPR016181">
    <property type="entry name" value="Acyl_CoA_acyltransferase"/>
</dbReference>
<dbReference type="AlphaFoldDB" id="A0A938XAL4"/>
<dbReference type="InterPro" id="IPR000182">
    <property type="entry name" value="GNAT_dom"/>
</dbReference>
<reference evidence="4" key="1">
    <citation type="submission" date="2020-08" db="EMBL/GenBank/DDBJ databases">
        <authorList>
            <person name="Cejkova D."/>
            <person name="Kubasova T."/>
            <person name="Jahodarova E."/>
            <person name="Rychlik I."/>
        </authorList>
    </citation>
    <scope>NUCLEOTIDE SEQUENCE</scope>
    <source>
        <strain evidence="4">An582</strain>
    </source>
</reference>
<dbReference type="PANTHER" id="PTHR10545">
    <property type="entry name" value="DIAMINE N-ACETYLTRANSFERASE"/>
    <property type="match status" value="1"/>
</dbReference>
<organism evidence="4 5">
    <name type="scientific">Mordavella massiliensis</name>
    <dbReference type="NCBI Taxonomy" id="1871024"/>
    <lineage>
        <taxon>Bacteria</taxon>
        <taxon>Bacillati</taxon>
        <taxon>Bacillota</taxon>
        <taxon>Clostridia</taxon>
        <taxon>Eubacteriales</taxon>
        <taxon>Clostridiaceae</taxon>
        <taxon>Mordavella</taxon>
    </lineage>
</organism>
<feature type="domain" description="N-acetyltransferase" evidence="3">
    <location>
        <begin position="2"/>
        <end position="151"/>
    </location>
</feature>
<dbReference type="Proteomes" id="UP000705508">
    <property type="component" value="Unassembled WGS sequence"/>
</dbReference>
<comment type="caution">
    <text evidence="4">The sequence shown here is derived from an EMBL/GenBank/DDBJ whole genome shotgun (WGS) entry which is preliminary data.</text>
</comment>
<dbReference type="PROSITE" id="PS51186">
    <property type="entry name" value="GNAT"/>
    <property type="match status" value="1"/>
</dbReference>
<evidence type="ECO:0000313" key="5">
    <source>
        <dbReference type="Proteomes" id="UP000705508"/>
    </source>
</evidence>
<dbReference type="Pfam" id="PF00583">
    <property type="entry name" value="Acetyltransf_1"/>
    <property type="match status" value="1"/>
</dbReference>
<reference evidence="4" key="2">
    <citation type="journal article" date="2021" name="Sci. Rep.">
        <title>The distribution of antibiotic resistance genes in chicken gut microbiota commensals.</title>
        <authorList>
            <person name="Juricova H."/>
            <person name="Matiasovicova J."/>
            <person name="Kubasova T."/>
            <person name="Cejkova D."/>
            <person name="Rychlik I."/>
        </authorList>
    </citation>
    <scope>NUCLEOTIDE SEQUENCE</scope>
    <source>
        <strain evidence="4">An582</strain>
    </source>
</reference>
<dbReference type="SUPFAM" id="SSF55729">
    <property type="entry name" value="Acyl-CoA N-acyltransferases (Nat)"/>
    <property type="match status" value="1"/>
</dbReference>
<dbReference type="Gene3D" id="3.40.630.30">
    <property type="match status" value="1"/>
</dbReference>
<accession>A0A938XAL4</accession>
<keyword evidence="2" id="KW-0012">Acyltransferase</keyword>
<gene>
    <name evidence="4" type="ORF">H6A20_06385</name>
</gene>
<dbReference type="RefSeq" id="WP_204906307.1">
    <property type="nucleotide sequence ID" value="NZ_JACJKS010000007.1"/>
</dbReference>
<dbReference type="InterPro" id="IPR051016">
    <property type="entry name" value="Diverse_Substrate_AcTransf"/>
</dbReference>